<accession>A0ABR0PA22</accession>
<dbReference type="Proteomes" id="UP001358586">
    <property type="component" value="Chromosome 7"/>
</dbReference>
<evidence type="ECO:0000313" key="2">
    <source>
        <dbReference type="EMBL" id="KAK5818115.1"/>
    </source>
</evidence>
<reference evidence="2 3" key="1">
    <citation type="submission" date="2023-03" db="EMBL/GenBank/DDBJ databases">
        <title>WGS of Gossypium arboreum.</title>
        <authorList>
            <person name="Yu D."/>
        </authorList>
    </citation>
    <scope>NUCLEOTIDE SEQUENCE [LARGE SCALE GENOMIC DNA]</scope>
    <source>
        <tissue evidence="2">Leaf</tissue>
    </source>
</reference>
<feature type="region of interest" description="Disordered" evidence="1">
    <location>
        <begin position="120"/>
        <end position="140"/>
    </location>
</feature>
<evidence type="ECO:0000256" key="1">
    <source>
        <dbReference type="SAM" id="MobiDB-lite"/>
    </source>
</evidence>
<evidence type="ECO:0000313" key="3">
    <source>
        <dbReference type="Proteomes" id="UP001358586"/>
    </source>
</evidence>
<protein>
    <recommendedName>
        <fullName evidence="4">Retrotransposon gag domain-containing protein</fullName>
    </recommendedName>
</protein>
<organism evidence="2 3">
    <name type="scientific">Gossypium arboreum</name>
    <name type="common">Tree cotton</name>
    <name type="synonym">Gossypium nanking</name>
    <dbReference type="NCBI Taxonomy" id="29729"/>
    <lineage>
        <taxon>Eukaryota</taxon>
        <taxon>Viridiplantae</taxon>
        <taxon>Streptophyta</taxon>
        <taxon>Embryophyta</taxon>
        <taxon>Tracheophyta</taxon>
        <taxon>Spermatophyta</taxon>
        <taxon>Magnoliopsida</taxon>
        <taxon>eudicotyledons</taxon>
        <taxon>Gunneridae</taxon>
        <taxon>Pentapetalae</taxon>
        <taxon>rosids</taxon>
        <taxon>malvids</taxon>
        <taxon>Malvales</taxon>
        <taxon>Malvaceae</taxon>
        <taxon>Malvoideae</taxon>
        <taxon>Gossypium</taxon>
    </lineage>
</organism>
<dbReference type="EMBL" id="JARKNE010000007">
    <property type="protein sequence ID" value="KAK5818115.1"/>
    <property type="molecule type" value="Genomic_DNA"/>
</dbReference>
<evidence type="ECO:0008006" key="4">
    <source>
        <dbReference type="Google" id="ProtNLM"/>
    </source>
</evidence>
<proteinExistence type="predicted"/>
<gene>
    <name evidence="2" type="ORF">PVK06_023046</name>
</gene>
<sequence length="206" mass="23464">MASTLGSMGRNSKFECPRFDGDDFRGWWSKLEQFFEVEGILEQDKVRTVMLHMKGKTLDWHFFFSQRYGGIQMLSLETYARGLQVDHCIYKHGQEASSDKGKWGYSKPLFPNPKPISHVPASGGLSPTNNKPKPPLNNHRTLTKSLSQAEIEDRRKKGMCFWCAATYTPGHKCVKSQLYQLVVGSHNKIGMEIITSPTEEFQDCPE</sequence>
<keyword evidence="3" id="KW-1185">Reference proteome</keyword>
<comment type="caution">
    <text evidence="2">The sequence shown here is derived from an EMBL/GenBank/DDBJ whole genome shotgun (WGS) entry which is preliminary data.</text>
</comment>
<name>A0ABR0PA22_GOSAR</name>